<comment type="caution">
    <text evidence="1">The sequence shown here is derived from an EMBL/GenBank/DDBJ whole genome shotgun (WGS) entry which is preliminary data.</text>
</comment>
<keyword evidence="3" id="KW-1185">Reference proteome</keyword>
<gene>
    <name evidence="2" type="ORF">GGD40_007298</name>
    <name evidence="1" type="ORF">GGD41_004198</name>
</gene>
<name>A0A7Z0B1V1_9BURK</name>
<dbReference type="Proteomes" id="UP000572540">
    <property type="component" value="Unassembled WGS sequence"/>
</dbReference>
<evidence type="ECO:0000313" key="1">
    <source>
        <dbReference type="EMBL" id="NYH16970.1"/>
    </source>
</evidence>
<proteinExistence type="predicted"/>
<dbReference type="EMBL" id="JACCAS010000002">
    <property type="protein sequence ID" value="NYH27727.1"/>
    <property type="molecule type" value="Genomic_DNA"/>
</dbReference>
<organism evidence="1 4">
    <name type="scientific">Paraburkholderia bryophila</name>
    <dbReference type="NCBI Taxonomy" id="420952"/>
    <lineage>
        <taxon>Bacteria</taxon>
        <taxon>Pseudomonadati</taxon>
        <taxon>Pseudomonadota</taxon>
        <taxon>Betaproteobacteria</taxon>
        <taxon>Burkholderiales</taxon>
        <taxon>Burkholderiaceae</taxon>
        <taxon>Paraburkholderia</taxon>
    </lineage>
</organism>
<dbReference type="Proteomes" id="UP000540929">
    <property type="component" value="Unassembled WGS sequence"/>
</dbReference>
<dbReference type="EMBL" id="JACCAU010000001">
    <property type="protein sequence ID" value="NYH16970.1"/>
    <property type="molecule type" value="Genomic_DNA"/>
</dbReference>
<dbReference type="RefSeq" id="WP_035557162.1">
    <property type="nucleotide sequence ID" value="NZ_JACCAS010000002.1"/>
</dbReference>
<protein>
    <submittedName>
        <fullName evidence="1">Uncharacterized protein</fullName>
    </submittedName>
</protein>
<evidence type="ECO:0000313" key="2">
    <source>
        <dbReference type="EMBL" id="NYH27727.1"/>
    </source>
</evidence>
<reference evidence="3 4" key="1">
    <citation type="submission" date="2020-07" db="EMBL/GenBank/DDBJ databases">
        <title>Exploring microbial biodiversity for novel pathways involved in the catabolism of aromatic compounds derived from lignin.</title>
        <authorList>
            <person name="Elkins J."/>
        </authorList>
    </citation>
    <scope>NUCLEOTIDE SEQUENCE [LARGE SCALE GENOMIC DNA]</scope>
    <source>
        <strain evidence="1 4">H2C3B</strain>
        <strain evidence="2 3">H2C3C</strain>
    </source>
</reference>
<evidence type="ECO:0000313" key="3">
    <source>
        <dbReference type="Proteomes" id="UP000540929"/>
    </source>
</evidence>
<accession>A0A7Z0B1V1</accession>
<dbReference type="AlphaFoldDB" id="A0A7Z0B1V1"/>
<evidence type="ECO:0000313" key="4">
    <source>
        <dbReference type="Proteomes" id="UP000572540"/>
    </source>
</evidence>
<sequence length="82" mass="8786">MSANTFAGQWIDGNNTKITITGAWDVVSVQYSGGRGPFQGYSSNLGAPVLTVNFTDDQPPKTGVLATDGKLLWSNNTVWHRG</sequence>